<dbReference type="GO" id="GO:0030203">
    <property type="term" value="P:glycosaminoglycan metabolic process"/>
    <property type="evidence" value="ECO:0007669"/>
    <property type="project" value="TreeGrafter"/>
</dbReference>
<dbReference type="InterPro" id="IPR029018">
    <property type="entry name" value="Hex-like_dom2"/>
</dbReference>
<evidence type="ECO:0000259" key="8">
    <source>
        <dbReference type="Pfam" id="PF00728"/>
    </source>
</evidence>
<dbReference type="GO" id="GO:0016020">
    <property type="term" value="C:membrane"/>
    <property type="evidence" value="ECO:0007669"/>
    <property type="project" value="TreeGrafter"/>
</dbReference>
<gene>
    <name evidence="10" type="ORF">CLV59_101736</name>
</gene>
<feature type="domain" description="Beta-hexosaminidase bacterial type N-terminal" evidence="9">
    <location>
        <begin position="23"/>
        <end position="140"/>
    </location>
</feature>
<dbReference type="PRINTS" id="PR00738">
    <property type="entry name" value="GLHYDRLASE20"/>
</dbReference>
<dbReference type="AlphaFoldDB" id="A0A327WEI5"/>
<sequence>MKQFKTFAILLLATYNVHAQTQCPIIPKPLTAVVAKGTYHLPATIPVVTEQQEIKNTADYLSKELTAFHLPAETAGKQAIRLQVTALKDKNPEAYVLQISKTGILIKGNTPEGIFNGTVSLLQLIQQEGGNLQYWTITDAPKYAWRGFMLDESRHFFGKEKVKSLLNWMAYYKLNRFHWHLTDEPAWRIQIDQYPKLTTIGGMGNYTDPQAPAQYYSKGDIQEIVAYARQRFIEVIPEIDMPGHATAANKAYPEYSGGGSKGHPEFTFNPGKEATYTYLTNVLHEVNQLFPYGMIHLGGDEVSYGNEKWHTDSSIQQLMQREHLSTLKDAELYFMRRMSDSVYSMHSKMLAWDEMAEISLPRDKTIIFWWRQDKPATLQMALQKGYTTVICPRLPLYFDFVQDSTHRHGRKWNKLYNSIQNVYAFSPEKYVPADANQSLIAGMQANLWTETIPSAERLDYLTFPRICALAEICWTPTAQKNEANFMKRLKPQLELFKAAGLYYYDPFEPNLHPEPVPKKKTVSDYKD</sequence>
<organism evidence="10 11">
    <name type="scientific">Chitinophaga dinghuensis</name>
    <dbReference type="NCBI Taxonomy" id="1539050"/>
    <lineage>
        <taxon>Bacteria</taxon>
        <taxon>Pseudomonadati</taxon>
        <taxon>Bacteroidota</taxon>
        <taxon>Chitinophagia</taxon>
        <taxon>Chitinophagales</taxon>
        <taxon>Chitinophagaceae</taxon>
        <taxon>Chitinophaga</taxon>
    </lineage>
</organism>
<dbReference type="Gene3D" id="3.20.20.80">
    <property type="entry name" value="Glycosidases"/>
    <property type="match status" value="1"/>
</dbReference>
<evidence type="ECO:0000313" key="10">
    <source>
        <dbReference type="EMBL" id="RAJ87971.1"/>
    </source>
</evidence>
<dbReference type="Pfam" id="PF02838">
    <property type="entry name" value="Glyco_hydro_20b"/>
    <property type="match status" value="1"/>
</dbReference>
<dbReference type="Pfam" id="PF00728">
    <property type="entry name" value="Glyco_hydro_20"/>
    <property type="match status" value="1"/>
</dbReference>
<feature type="chain" id="PRO_5016287104" description="beta-N-acetylhexosaminidase" evidence="7">
    <location>
        <begin position="20"/>
        <end position="527"/>
    </location>
</feature>
<dbReference type="PANTHER" id="PTHR22600">
    <property type="entry name" value="BETA-HEXOSAMINIDASE"/>
    <property type="match status" value="1"/>
</dbReference>
<evidence type="ECO:0000259" key="9">
    <source>
        <dbReference type="Pfam" id="PF02838"/>
    </source>
</evidence>
<evidence type="ECO:0000256" key="2">
    <source>
        <dbReference type="ARBA" id="ARBA00006285"/>
    </source>
</evidence>
<keyword evidence="11" id="KW-1185">Reference proteome</keyword>
<protein>
    <recommendedName>
        <fullName evidence="3">beta-N-acetylhexosaminidase</fullName>
        <ecNumber evidence="3">3.2.1.52</ecNumber>
    </recommendedName>
</protein>
<evidence type="ECO:0000256" key="1">
    <source>
        <dbReference type="ARBA" id="ARBA00001231"/>
    </source>
</evidence>
<dbReference type="SUPFAM" id="SSF55545">
    <property type="entry name" value="beta-N-acetylhexosaminidase-like domain"/>
    <property type="match status" value="1"/>
</dbReference>
<dbReference type="Proteomes" id="UP000249819">
    <property type="component" value="Unassembled WGS sequence"/>
</dbReference>
<keyword evidence="7" id="KW-0732">Signal</keyword>
<comment type="similarity">
    <text evidence="2">Belongs to the glycosyl hydrolase 20 family.</text>
</comment>
<evidence type="ECO:0000256" key="4">
    <source>
        <dbReference type="ARBA" id="ARBA00022801"/>
    </source>
</evidence>
<feature type="domain" description="Glycoside hydrolase family 20 catalytic" evidence="8">
    <location>
        <begin position="143"/>
        <end position="476"/>
    </location>
</feature>
<accession>A0A327WEI5</accession>
<dbReference type="SUPFAM" id="SSF51445">
    <property type="entry name" value="(Trans)glycosidases"/>
    <property type="match status" value="1"/>
</dbReference>
<dbReference type="OrthoDB" id="726159at2"/>
<evidence type="ECO:0000256" key="6">
    <source>
        <dbReference type="PIRSR" id="PIRSR625705-1"/>
    </source>
</evidence>
<evidence type="ECO:0000256" key="5">
    <source>
        <dbReference type="ARBA" id="ARBA00023295"/>
    </source>
</evidence>
<dbReference type="InterPro" id="IPR015882">
    <property type="entry name" value="HEX_bac_N"/>
</dbReference>
<keyword evidence="5" id="KW-0326">Glycosidase</keyword>
<dbReference type="CDD" id="cd06563">
    <property type="entry name" value="GH20_chitobiase-like"/>
    <property type="match status" value="1"/>
</dbReference>
<comment type="caution">
    <text evidence="10">The sequence shown here is derived from an EMBL/GenBank/DDBJ whole genome shotgun (WGS) entry which is preliminary data.</text>
</comment>
<comment type="catalytic activity">
    <reaction evidence="1">
        <text>Hydrolysis of terminal non-reducing N-acetyl-D-hexosamine residues in N-acetyl-beta-D-hexosaminides.</text>
        <dbReference type="EC" id="3.2.1.52"/>
    </reaction>
</comment>
<dbReference type="EMBL" id="QLMA01000001">
    <property type="protein sequence ID" value="RAJ87971.1"/>
    <property type="molecule type" value="Genomic_DNA"/>
</dbReference>
<name>A0A327WEI5_9BACT</name>
<dbReference type="RefSeq" id="WP_111590633.1">
    <property type="nucleotide sequence ID" value="NZ_QLMA01000001.1"/>
</dbReference>
<dbReference type="GO" id="GO:0004563">
    <property type="term" value="F:beta-N-acetylhexosaminidase activity"/>
    <property type="evidence" value="ECO:0007669"/>
    <property type="project" value="UniProtKB-EC"/>
</dbReference>
<feature type="active site" description="Proton donor" evidence="6">
    <location>
        <position position="301"/>
    </location>
</feature>
<dbReference type="InterPro" id="IPR025705">
    <property type="entry name" value="Beta_hexosaminidase_sua/sub"/>
</dbReference>
<keyword evidence="4" id="KW-0378">Hydrolase</keyword>
<dbReference type="Gene3D" id="3.30.379.10">
    <property type="entry name" value="Chitobiase/beta-hexosaminidase domain 2-like"/>
    <property type="match status" value="1"/>
</dbReference>
<dbReference type="EC" id="3.2.1.52" evidence="3"/>
<evidence type="ECO:0000256" key="3">
    <source>
        <dbReference type="ARBA" id="ARBA00012663"/>
    </source>
</evidence>
<dbReference type="PANTHER" id="PTHR22600:SF57">
    <property type="entry name" value="BETA-N-ACETYLHEXOSAMINIDASE"/>
    <property type="match status" value="1"/>
</dbReference>
<evidence type="ECO:0000256" key="7">
    <source>
        <dbReference type="SAM" id="SignalP"/>
    </source>
</evidence>
<dbReference type="InterPro" id="IPR017853">
    <property type="entry name" value="GH"/>
</dbReference>
<feature type="signal peptide" evidence="7">
    <location>
        <begin position="1"/>
        <end position="19"/>
    </location>
</feature>
<dbReference type="InterPro" id="IPR015883">
    <property type="entry name" value="Glyco_hydro_20_cat"/>
</dbReference>
<reference evidence="10 11" key="1">
    <citation type="submission" date="2018-06" db="EMBL/GenBank/DDBJ databases">
        <title>Genomic Encyclopedia of Archaeal and Bacterial Type Strains, Phase II (KMG-II): from individual species to whole genera.</title>
        <authorList>
            <person name="Goeker M."/>
        </authorList>
    </citation>
    <scope>NUCLEOTIDE SEQUENCE [LARGE SCALE GENOMIC DNA]</scope>
    <source>
        <strain evidence="10 11">DSM 29821</strain>
    </source>
</reference>
<proteinExistence type="inferred from homology"/>
<dbReference type="GO" id="GO:0005975">
    <property type="term" value="P:carbohydrate metabolic process"/>
    <property type="evidence" value="ECO:0007669"/>
    <property type="project" value="InterPro"/>
</dbReference>
<evidence type="ECO:0000313" key="11">
    <source>
        <dbReference type="Proteomes" id="UP000249819"/>
    </source>
</evidence>